<keyword evidence="2" id="KW-1185">Reference proteome</keyword>
<dbReference type="EMBL" id="SHKL01000001">
    <property type="protein sequence ID" value="RZT84382.1"/>
    <property type="molecule type" value="Genomic_DNA"/>
</dbReference>
<dbReference type="AlphaFoldDB" id="A0A4Q7URN2"/>
<evidence type="ECO:0008006" key="3">
    <source>
        <dbReference type="Google" id="ProtNLM"/>
    </source>
</evidence>
<sequence>MRVADLESLGLNRGTIAYRCRPGGPWQSVAPGVVALHNGALTRADRLAASLLLGGPGSVVTGLDALWAAGLRRCPQPSGPVHLLGPPDRRRTGYGLLIVERTDRLPPAVGPVPCAPVVRAVLDWSRRSRDRNAVRAALAEVVQRGRCTPAELVAELEQGCGRGSALPRSVLREVGDGVRSVAEARAREVLLSSPVLRGALWNPRLLDAGGRFVAMPDVWFDDVGMAWEIDSYEWHLSPADYERTLARRSAMAAHGIVVVHGTPNRLGRDPAGVREELERIHAQCRLRPRPALRVEPAPTGGVLLGRDSG</sequence>
<accession>A0A4Q7URN2</accession>
<protein>
    <recommendedName>
        <fullName evidence="3">Transcriptional regulator, AbiEi antitoxin, Type IV TA system</fullName>
    </recommendedName>
</protein>
<organism evidence="1 2">
    <name type="scientific">Pseudonocardia sediminis</name>
    <dbReference type="NCBI Taxonomy" id="1397368"/>
    <lineage>
        <taxon>Bacteria</taxon>
        <taxon>Bacillati</taxon>
        <taxon>Actinomycetota</taxon>
        <taxon>Actinomycetes</taxon>
        <taxon>Pseudonocardiales</taxon>
        <taxon>Pseudonocardiaceae</taxon>
        <taxon>Pseudonocardia</taxon>
    </lineage>
</organism>
<evidence type="ECO:0000313" key="1">
    <source>
        <dbReference type="EMBL" id="RZT84382.1"/>
    </source>
</evidence>
<evidence type="ECO:0000313" key="2">
    <source>
        <dbReference type="Proteomes" id="UP000291591"/>
    </source>
</evidence>
<gene>
    <name evidence="1" type="ORF">EV383_1222</name>
</gene>
<dbReference type="Proteomes" id="UP000291591">
    <property type="component" value="Unassembled WGS sequence"/>
</dbReference>
<name>A0A4Q7URN2_PSEST</name>
<comment type="caution">
    <text evidence="1">The sequence shown here is derived from an EMBL/GenBank/DDBJ whole genome shotgun (WGS) entry which is preliminary data.</text>
</comment>
<reference evidence="1 2" key="1">
    <citation type="submission" date="2019-02" db="EMBL/GenBank/DDBJ databases">
        <title>Sequencing the genomes of 1000 actinobacteria strains.</title>
        <authorList>
            <person name="Klenk H.-P."/>
        </authorList>
    </citation>
    <scope>NUCLEOTIDE SEQUENCE [LARGE SCALE GENOMIC DNA]</scope>
    <source>
        <strain evidence="1 2">DSM 45779</strain>
    </source>
</reference>
<proteinExistence type="predicted"/>